<gene>
    <name evidence="1" type="ORF">MRB53_004016</name>
</gene>
<dbReference type="EMBL" id="CM056809">
    <property type="protein sequence ID" value="KAJ8650993.1"/>
    <property type="molecule type" value="Genomic_DNA"/>
</dbReference>
<keyword evidence="2" id="KW-1185">Reference proteome</keyword>
<name>A0ACC2MZC6_PERAE</name>
<protein>
    <submittedName>
        <fullName evidence="1">Uncharacterized protein</fullName>
    </submittedName>
</protein>
<evidence type="ECO:0000313" key="2">
    <source>
        <dbReference type="Proteomes" id="UP001234297"/>
    </source>
</evidence>
<reference evidence="1 2" key="1">
    <citation type="journal article" date="2022" name="Hortic Res">
        <title>A haplotype resolved chromosomal level avocado genome allows analysis of novel avocado genes.</title>
        <authorList>
            <person name="Nath O."/>
            <person name="Fletcher S.J."/>
            <person name="Hayward A."/>
            <person name="Shaw L.M."/>
            <person name="Masouleh A.K."/>
            <person name="Furtado A."/>
            <person name="Henry R.J."/>
            <person name="Mitter N."/>
        </authorList>
    </citation>
    <scope>NUCLEOTIDE SEQUENCE [LARGE SCALE GENOMIC DNA]</scope>
    <source>
        <strain evidence="2">cv. Hass</strain>
    </source>
</reference>
<dbReference type="Proteomes" id="UP001234297">
    <property type="component" value="Chromosome 1"/>
</dbReference>
<sequence>MPFVLLLRPLKFFLDERLSKRFRLLRPWESPLQRDQFLAAHARSVRRPFAWDSHSSALRLPRLGCIITTSAGIDHIDLPECQHPGVAVANAGTVFSEDVADDAVGLLLEILRRISVSVHYVRSGLWSSRGDYPLLAICVRSRFATGL</sequence>
<accession>A0ACC2MZC6</accession>
<proteinExistence type="predicted"/>
<evidence type="ECO:0000313" key="1">
    <source>
        <dbReference type="EMBL" id="KAJ8650993.1"/>
    </source>
</evidence>
<organism evidence="1 2">
    <name type="scientific">Persea americana</name>
    <name type="common">Avocado</name>
    <dbReference type="NCBI Taxonomy" id="3435"/>
    <lineage>
        <taxon>Eukaryota</taxon>
        <taxon>Viridiplantae</taxon>
        <taxon>Streptophyta</taxon>
        <taxon>Embryophyta</taxon>
        <taxon>Tracheophyta</taxon>
        <taxon>Spermatophyta</taxon>
        <taxon>Magnoliopsida</taxon>
        <taxon>Magnoliidae</taxon>
        <taxon>Laurales</taxon>
        <taxon>Lauraceae</taxon>
        <taxon>Persea</taxon>
    </lineage>
</organism>
<comment type="caution">
    <text evidence="1">The sequence shown here is derived from an EMBL/GenBank/DDBJ whole genome shotgun (WGS) entry which is preliminary data.</text>
</comment>